<feature type="repeat" description="PPR" evidence="3">
    <location>
        <begin position="288"/>
        <end position="322"/>
    </location>
</feature>
<evidence type="ECO:0000256" key="1">
    <source>
        <dbReference type="ARBA" id="ARBA00022737"/>
    </source>
</evidence>
<feature type="repeat" description="PPR" evidence="3">
    <location>
        <begin position="428"/>
        <end position="462"/>
    </location>
</feature>
<dbReference type="NCBIfam" id="TIGR00756">
    <property type="entry name" value="PPR"/>
    <property type="match status" value="5"/>
</dbReference>
<dbReference type="InterPro" id="IPR002885">
    <property type="entry name" value="PPR_rpt"/>
</dbReference>
<dbReference type="Pfam" id="PF13041">
    <property type="entry name" value="PPR_2"/>
    <property type="match status" value="3"/>
</dbReference>
<accession>A0A199VLD9</accession>
<dbReference type="Pfam" id="PF01535">
    <property type="entry name" value="PPR"/>
    <property type="match status" value="1"/>
</dbReference>
<sequence length="602" mass="67822">MIWRRPVTLSWHRTLKTLANPVAKSLEKSRLSLSPQIVDSTLSNCPSDTIALSFFLWCARQPDYFHDPRSFDRIVPVVRRLTDRFGSVPGIIEELESVGCPVKAQTFIILLRVYWRGNLYSSALEVFDEMGKWNFAPNTFARNIILDVLFRIGDIDAALKFLRGTQSPNFLTYNIVLSNLSKSGDWVGVWEVFKAIVKSGFRPNAGTFTGLFRAQKHDKIVGLLDSMSSDDCNPDVVLYNVMMDCFSKERRNLKPDAYTISTLMSILRLSRKISLLPQLVPRVDVSFDLVLCNSVLSLLSKAGFPSQAVEFYGDIVDRGFKPDCYSYVGLLNSLCQIGRIDYAINVYLGILMNNPNVDPYVHTAILVGLIKNGKYYEAIRLFRRAVSENCLLDVVAFTNAIHGLFRASMYKEACDLFDQLKEFGVSPNTCTYNVMLRGFCKARDLNAVQLLLRDMELAEVEMDSISFNTIQFRCSTLNGNSKALSFASILACPCTRFLWSPILKLQMSSLILIEVDFQNEIWHGSFLNDPKLKSVGGHLLHSSILVLPAFLCLIMDDFCDVVGFCDIVALSWTGRETSMVLQKGTFSEDMITTGMSLRTDEP</sequence>
<dbReference type="InterPro" id="IPR011990">
    <property type="entry name" value="TPR-like_helical_dom_sf"/>
</dbReference>
<dbReference type="PANTHER" id="PTHR47933:SF11">
    <property type="entry name" value="PENTATRICOPEPTIDE REPEAT-CONTAINING PROTEIN 2"/>
    <property type="match status" value="1"/>
</dbReference>
<dbReference type="Pfam" id="PF13812">
    <property type="entry name" value="PPR_3"/>
    <property type="match status" value="1"/>
</dbReference>
<evidence type="ECO:0000256" key="3">
    <source>
        <dbReference type="PROSITE-ProRule" id="PRU00708"/>
    </source>
</evidence>
<organism evidence="4 5">
    <name type="scientific">Ananas comosus</name>
    <name type="common">Pineapple</name>
    <name type="synonym">Ananas ananas</name>
    <dbReference type="NCBI Taxonomy" id="4615"/>
    <lineage>
        <taxon>Eukaryota</taxon>
        <taxon>Viridiplantae</taxon>
        <taxon>Streptophyta</taxon>
        <taxon>Embryophyta</taxon>
        <taxon>Tracheophyta</taxon>
        <taxon>Spermatophyta</taxon>
        <taxon>Magnoliopsida</taxon>
        <taxon>Liliopsida</taxon>
        <taxon>Poales</taxon>
        <taxon>Bromeliaceae</taxon>
        <taxon>Bromelioideae</taxon>
        <taxon>Ananas</taxon>
    </lineage>
</organism>
<evidence type="ECO:0000256" key="2">
    <source>
        <dbReference type="ARBA" id="ARBA00022946"/>
    </source>
</evidence>
<feature type="repeat" description="PPR" evidence="3">
    <location>
        <begin position="169"/>
        <end position="203"/>
    </location>
</feature>
<comment type="caution">
    <text evidence="4">The sequence shown here is derived from an EMBL/GenBank/DDBJ whole genome shotgun (WGS) entry which is preliminary data.</text>
</comment>
<reference evidence="4 5" key="1">
    <citation type="journal article" date="2016" name="DNA Res.">
        <title>The draft genome of MD-2 pineapple using hybrid error correction of long reads.</title>
        <authorList>
            <person name="Redwan R.M."/>
            <person name="Saidin A."/>
            <person name="Kumar S.V."/>
        </authorList>
    </citation>
    <scope>NUCLEOTIDE SEQUENCE [LARGE SCALE GENOMIC DNA]</scope>
    <source>
        <strain evidence="5">cv. MD2</strain>
        <tissue evidence="4">Leaf</tissue>
    </source>
</reference>
<dbReference type="SUPFAM" id="SSF48452">
    <property type="entry name" value="TPR-like"/>
    <property type="match status" value="1"/>
</dbReference>
<dbReference type="AlphaFoldDB" id="A0A199VLD9"/>
<proteinExistence type="predicted"/>
<dbReference type="GO" id="GO:0003729">
    <property type="term" value="F:mRNA binding"/>
    <property type="evidence" value="ECO:0007669"/>
    <property type="project" value="TreeGrafter"/>
</dbReference>
<dbReference type="Gene3D" id="1.25.40.10">
    <property type="entry name" value="Tetratricopeptide repeat domain"/>
    <property type="match status" value="5"/>
</dbReference>
<feature type="repeat" description="PPR" evidence="3">
    <location>
        <begin position="358"/>
        <end position="392"/>
    </location>
</feature>
<evidence type="ECO:0000313" key="4">
    <source>
        <dbReference type="EMBL" id="OAY77899.1"/>
    </source>
</evidence>
<dbReference type="EMBL" id="LSRQ01001432">
    <property type="protein sequence ID" value="OAY77899.1"/>
    <property type="molecule type" value="Genomic_DNA"/>
</dbReference>
<dbReference type="PANTHER" id="PTHR47933">
    <property type="entry name" value="PENTATRICOPEPTIDE REPEAT-CONTAINING PROTEIN 1, MITOCHONDRIAL"/>
    <property type="match status" value="1"/>
</dbReference>
<feature type="repeat" description="PPR" evidence="3">
    <location>
        <begin position="393"/>
        <end position="427"/>
    </location>
</feature>
<gene>
    <name evidence="4" type="ORF">ACMD2_11822</name>
</gene>
<dbReference type="STRING" id="4615.A0A199VLD9"/>
<name>A0A199VLD9_ANACO</name>
<dbReference type="PROSITE" id="PS51375">
    <property type="entry name" value="PPR"/>
    <property type="match status" value="6"/>
</dbReference>
<keyword evidence="1" id="KW-0677">Repeat</keyword>
<protein>
    <submittedName>
        <fullName evidence="4">Putative pentatricopeptide repeat-containing protein</fullName>
    </submittedName>
</protein>
<evidence type="ECO:0000313" key="5">
    <source>
        <dbReference type="Proteomes" id="UP000092600"/>
    </source>
</evidence>
<feature type="repeat" description="PPR" evidence="3">
    <location>
        <begin position="103"/>
        <end position="137"/>
    </location>
</feature>
<dbReference type="InterPro" id="IPR051240">
    <property type="entry name" value="Mito_RNA-Proc/Resp"/>
</dbReference>
<dbReference type="Proteomes" id="UP000092600">
    <property type="component" value="Unassembled WGS sequence"/>
</dbReference>
<keyword evidence="2" id="KW-0809">Transit peptide</keyword>